<proteinExistence type="predicted"/>
<dbReference type="OrthoDB" id="6078042at2759"/>
<dbReference type="PROSITE" id="PS50104">
    <property type="entry name" value="TIR"/>
    <property type="match status" value="1"/>
</dbReference>
<feature type="domain" description="TIR" evidence="3">
    <location>
        <begin position="50"/>
        <end position="178"/>
    </location>
</feature>
<sequence>MSGSLAARLNASAEATATTGNSASSSAEVRRVESSADEAEVSGCVKAPPPYYDVFINHRWVDTRHTVARLLHDRLLQLSGGRVRTFLDSMSLRPGDRLVEGINHGMSQCKVAVAIFSEQYLDSEFCLHELAALVEARKVIVPIFYGVKPSALVLPQAVVDTHAPRDVERFRVALREAKYTVGLAYDPATGDLAELVSAAANAVMQRIEQIESMR</sequence>
<feature type="region of interest" description="Disordered" evidence="2">
    <location>
        <begin position="9"/>
        <end position="31"/>
    </location>
</feature>
<evidence type="ECO:0000259" key="3">
    <source>
        <dbReference type="PROSITE" id="PS50104"/>
    </source>
</evidence>
<protein>
    <recommendedName>
        <fullName evidence="3">TIR domain-containing protein</fullName>
    </recommendedName>
</protein>
<organism evidence="4 5">
    <name type="scientific">Miscanthus lutarioriparius</name>
    <dbReference type="NCBI Taxonomy" id="422564"/>
    <lineage>
        <taxon>Eukaryota</taxon>
        <taxon>Viridiplantae</taxon>
        <taxon>Streptophyta</taxon>
        <taxon>Embryophyta</taxon>
        <taxon>Tracheophyta</taxon>
        <taxon>Spermatophyta</taxon>
        <taxon>Magnoliopsida</taxon>
        <taxon>Liliopsida</taxon>
        <taxon>Poales</taxon>
        <taxon>Poaceae</taxon>
        <taxon>PACMAD clade</taxon>
        <taxon>Panicoideae</taxon>
        <taxon>Andropogonodae</taxon>
        <taxon>Andropogoneae</taxon>
        <taxon>Saccharinae</taxon>
        <taxon>Miscanthus</taxon>
    </lineage>
</organism>
<evidence type="ECO:0000256" key="1">
    <source>
        <dbReference type="ARBA" id="ARBA00023027"/>
    </source>
</evidence>
<dbReference type="SMART" id="SM00255">
    <property type="entry name" value="TIR"/>
    <property type="match status" value="1"/>
</dbReference>
<evidence type="ECO:0000256" key="2">
    <source>
        <dbReference type="SAM" id="MobiDB-lite"/>
    </source>
</evidence>
<dbReference type="PANTHER" id="PTHR32009">
    <property type="entry name" value="TMV RESISTANCE PROTEIN N-LIKE"/>
    <property type="match status" value="1"/>
</dbReference>
<feature type="compositionally biased region" description="Low complexity" evidence="2">
    <location>
        <begin position="10"/>
        <end position="27"/>
    </location>
</feature>
<dbReference type="EMBL" id="CAJGYO010000004">
    <property type="protein sequence ID" value="CAD6226346.1"/>
    <property type="molecule type" value="Genomic_DNA"/>
</dbReference>
<keyword evidence="5" id="KW-1185">Reference proteome</keyword>
<dbReference type="GO" id="GO:0007165">
    <property type="term" value="P:signal transduction"/>
    <property type="evidence" value="ECO:0007669"/>
    <property type="project" value="InterPro"/>
</dbReference>
<evidence type="ECO:0000313" key="4">
    <source>
        <dbReference type="EMBL" id="CAD6226346.1"/>
    </source>
</evidence>
<dbReference type="Pfam" id="PF13676">
    <property type="entry name" value="TIR_2"/>
    <property type="match status" value="1"/>
</dbReference>
<reference evidence="4" key="1">
    <citation type="submission" date="2020-10" db="EMBL/GenBank/DDBJ databases">
        <authorList>
            <person name="Han B."/>
            <person name="Lu T."/>
            <person name="Zhao Q."/>
            <person name="Huang X."/>
            <person name="Zhao Y."/>
        </authorList>
    </citation>
    <scope>NUCLEOTIDE SEQUENCE</scope>
</reference>
<accession>A0A811NTS3</accession>
<dbReference type="InterPro" id="IPR035897">
    <property type="entry name" value="Toll_tir_struct_dom_sf"/>
</dbReference>
<dbReference type="PANTHER" id="PTHR32009:SF131">
    <property type="entry name" value="OS07G0566800 PROTEIN"/>
    <property type="match status" value="1"/>
</dbReference>
<dbReference type="SUPFAM" id="SSF52200">
    <property type="entry name" value="Toll/Interleukin receptor TIR domain"/>
    <property type="match status" value="1"/>
</dbReference>
<dbReference type="Proteomes" id="UP000604825">
    <property type="component" value="Unassembled WGS sequence"/>
</dbReference>
<dbReference type="InterPro" id="IPR000157">
    <property type="entry name" value="TIR_dom"/>
</dbReference>
<keyword evidence="1" id="KW-0520">NAD</keyword>
<name>A0A811NTS3_9POAL</name>
<comment type="caution">
    <text evidence="4">The sequence shown here is derived from an EMBL/GenBank/DDBJ whole genome shotgun (WGS) entry which is preliminary data.</text>
</comment>
<dbReference type="AlphaFoldDB" id="A0A811NTS3"/>
<evidence type="ECO:0000313" key="5">
    <source>
        <dbReference type="Proteomes" id="UP000604825"/>
    </source>
</evidence>
<dbReference type="Gene3D" id="3.40.50.10140">
    <property type="entry name" value="Toll/interleukin-1 receptor homology (TIR) domain"/>
    <property type="match status" value="1"/>
</dbReference>
<gene>
    <name evidence="4" type="ORF">NCGR_LOCUS18198</name>
</gene>